<evidence type="ECO:0000256" key="5">
    <source>
        <dbReference type="ARBA" id="ARBA00022840"/>
    </source>
</evidence>
<evidence type="ECO:0000256" key="1">
    <source>
        <dbReference type="ARBA" id="ARBA00022527"/>
    </source>
</evidence>
<evidence type="ECO:0000256" key="3">
    <source>
        <dbReference type="ARBA" id="ARBA00022741"/>
    </source>
</evidence>
<dbReference type="PANTHER" id="PTHR24345">
    <property type="entry name" value="SERINE/THREONINE-PROTEIN KINASE PLK"/>
    <property type="match status" value="1"/>
</dbReference>
<gene>
    <name evidence="7" type="ORF">P43SY_001445</name>
</gene>
<keyword evidence="5" id="KW-0067">ATP-binding</keyword>
<proteinExistence type="predicted"/>
<dbReference type="GO" id="GO:0005634">
    <property type="term" value="C:nucleus"/>
    <property type="evidence" value="ECO:0007669"/>
    <property type="project" value="TreeGrafter"/>
</dbReference>
<dbReference type="GO" id="GO:0004674">
    <property type="term" value="F:protein serine/threonine kinase activity"/>
    <property type="evidence" value="ECO:0007669"/>
    <property type="project" value="UniProtKB-KW"/>
</dbReference>
<feature type="domain" description="Protein kinase" evidence="6">
    <location>
        <begin position="6"/>
        <end position="303"/>
    </location>
</feature>
<evidence type="ECO:0000313" key="7">
    <source>
        <dbReference type="EMBL" id="KAJ0406514.1"/>
    </source>
</evidence>
<dbReference type="GO" id="GO:0005524">
    <property type="term" value="F:ATP binding"/>
    <property type="evidence" value="ECO:0007669"/>
    <property type="project" value="UniProtKB-KW"/>
</dbReference>
<dbReference type="Pfam" id="PF00069">
    <property type="entry name" value="Pkinase"/>
    <property type="match status" value="1"/>
</dbReference>
<dbReference type="InterPro" id="IPR000719">
    <property type="entry name" value="Prot_kinase_dom"/>
</dbReference>
<reference evidence="7" key="1">
    <citation type="submission" date="2021-12" db="EMBL/GenBank/DDBJ databases">
        <title>Prjna785345.</title>
        <authorList>
            <person name="Rujirawat T."/>
            <person name="Krajaejun T."/>
        </authorList>
    </citation>
    <scope>NUCLEOTIDE SEQUENCE</scope>
    <source>
        <strain evidence="7">Pi057C3</strain>
    </source>
</reference>
<evidence type="ECO:0000313" key="8">
    <source>
        <dbReference type="Proteomes" id="UP001209570"/>
    </source>
</evidence>
<keyword evidence="8" id="KW-1185">Reference proteome</keyword>
<dbReference type="Proteomes" id="UP001209570">
    <property type="component" value="Unassembled WGS sequence"/>
</dbReference>
<dbReference type="SUPFAM" id="SSF56112">
    <property type="entry name" value="Protein kinase-like (PK-like)"/>
    <property type="match status" value="1"/>
</dbReference>
<keyword evidence="2" id="KW-0808">Transferase</keyword>
<evidence type="ECO:0000256" key="2">
    <source>
        <dbReference type="ARBA" id="ARBA00022679"/>
    </source>
</evidence>
<dbReference type="PIRSF" id="PIRSF000654">
    <property type="entry name" value="Integrin-linked_kinase"/>
    <property type="match status" value="1"/>
</dbReference>
<comment type="caution">
    <text evidence="7">The sequence shown here is derived from an EMBL/GenBank/DDBJ whole genome shotgun (WGS) entry which is preliminary data.</text>
</comment>
<dbReference type="InterPro" id="IPR011009">
    <property type="entry name" value="Kinase-like_dom_sf"/>
</dbReference>
<dbReference type="Gene3D" id="1.10.510.10">
    <property type="entry name" value="Transferase(Phosphotransferase) domain 1"/>
    <property type="match status" value="1"/>
</dbReference>
<dbReference type="EMBL" id="JAKCXM010000032">
    <property type="protein sequence ID" value="KAJ0406514.1"/>
    <property type="molecule type" value="Genomic_DNA"/>
</dbReference>
<evidence type="ECO:0000256" key="4">
    <source>
        <dbReference type="ARBA" id="ARBA00022777"/>
    </source>
</evidence>
<keyword evidence="3" id="KW-0547">Nucleotide-binding</keyword>
<keyword evidence="4" id="KW-0418">Kinase</keyword>
<evidence type="ECO:0000259" key="6">
    <source>
        <dbReference type="PROSITE" id="PS50011"/>
    </source>
</evidence>
<sequence length="313" mass="34114">MGMSRYECVASLRPAIFGEILLCRDTQTREEVVVKTIDMAMASQQQSKQFGPVKENALQEIQVLSRLGSVGGHPNVINMRNYYLTTGNILHVVMDYCEGGDLLESCATSMPAPASSSSVESPLNVTHKSSSLNEKAALGFLSDVVSGLQFLHSNGIAHRDISLENILVRDGRAVIADFGLSITKNDSEGETTAAFQCDDVVGKNYYMAPEVVAQAMYDPTKADIWSVGITFFILLTSSPPFEMATPEDTGFRYVAKHGLKAVFKAWDLGDAISEATQDLLQRMTAIDPANRPSIDEILSHRAFADINPQPDDV</sequence>
<dbReference type="PROSITE" id="PS50011">
    <property type="entry name" value="PROTEIN_KINASE_DOM"/>
    <property type="match status" value="1"/>
</dbReference>
<organism evidence="7 8">
    <name type="scientific">Pythium insidiosum</name>
    <name type="common">Pythiosis disease agent</name>
    <dbReference type="NCBI Taxonomy" id="114742"/>
    <lineage>
        <taxon>Eukaryota</taxon>
        <taxon>Sar</taxon>
        <taxon>Stramenopiles</taxon>
        <taxon>Oomycota</taxon>
        <taxon>Peronosporomycetes</taxon>
        <taxon>Pythiales</taxon>
        <taxon>Pythiaceae</taxon>
        <taxon>Pythium</taxon>
    </lineage>
</organism>
<name>A0AAD5LQT3_PYTIN</name>
<accession>A0AAD5LQT3</accession>
<protein>
    <recommendedName>
        <fullName evidence="6">Protein kinase domain-containing protein</fullName>
    </recommendedName>
</protein>
<keyword evidence="1" id="KW-0723">Serine/threonine-protein kinase</keyword>
<dbReference type="AlphaFoldDB" id="A0AAD5LQT3"/>
<dbReference type="PANTHER" id="PTHR24345:SF91">
    <property type="entry name" value="SERINE_THREONINE-PROTEIN KINASE PLK4"/>
    <property type="match status" value="1"/>
</dbReference>